<reference evidence="1" key="1">
    <citation type="submission" date="2022-02" db="EMBL/GenBank/DDBJ databases">
        <authorList>
            <person name="King R."/>
        </authorList>
    </citation>
    <scope>NUCLEOTIDE SEQUENCE</scope>
</reference>
<organism evidence="1 2">
    <name type="scientific">Aphis gossypii</name>
    <name type="common">Cotton aphid</name>
    <dbReference type="NCBI Taxonomy" id="80765"/>
    <lineage>
        <taxon>Eukaryota</taxon>
        <taxon>Metazoa</taxon>
        <taxon>Ecdysozoa</taxon>
        <taxon>Arthropoda</taxon>
        <taxon>Hexapoda</taxon>
        <taxon>Insecta</taxon>
        <taxon>Pterygota</taxon>
        <taxon>Neoptera</taxon>
        <taxon>Paraneoptera</taxon>
        <taxon>Hemiptera</taxon>
        <taxon>Sternorrhyncha</taxon>
        <taxon>Aphidomorpha</taxon>
        <taxon>Aphidoidea</taxon>
        <taxon>Aphididae</taxon>
        <taxon>Aphidini</taxon>
        <taxon>Aphis</taxon>
        <taxon>Aphis</taxon>
    </lineage>
</organism>
<dbReference type="EMBL" id="OU899036">
    <property type="protein sequence ID" value="CAH1731665.1"/>
    <property type="molecule type" value="Genomic_DNA"/>
</dbReference>
<name>A0A9P0J9J9_APHGO</name>
<keyword evidence="2" id="KW-1185">Reference proteome</keyword>
<sequence>MPVDSTLQIRARTPTTLYPVVEGFRRRTNRSCCGCVSASVVLAVSPHPAGGPAATLSLPPSRVYPELPIRDARSAQPDLMWPNTHTRELLQYSPKSKNNTISSQRWRCMVMVVCGVGGVWWRCVFGGGSGGDGRRPVGTWA</sequence>
<proteinExistence type="predicted"/>
<accession>A0A9P0J9J9</accession>
<evidence type="ECO:0000313" key="1">
    <source>
        <dbReference type="EMBL" id="CAH1731665.1"/>
    </source>
</evidence>
<protein>
    <submittedName>
        <fullName evidence="1">Uncharacterized protein</fullName>
    </submittedName>
</protein>
<dbReference type="Proteomes" id="UP001154329">
    <property type="component" value="Chromosome 3"/>
</dbReference>
<reference evidence="1" key="2">
    <citation type="submission" date="2022-10" db="EMBL/GenBank/DDBJ databases">
        <authorList>
            <consortium name="ENA_rothamsted_submissions"/>
            <consortium name="culmorum"/>
            <person name="King R."/>
        </authorList>
    </citation>
    <scope>NUCLEOTIDE SEQUENCE</scope>
</reference>
<evidence type="ECO:0000313" key="2">
    <source>
        <dbReference type="Proteomes" id="UP001154329"/>
    </source>
</evidence>
<dbReference type="AlphaFoldDB" id="A0A9P0J9J9"/>
<gene>
    <name evidence="1" type="ORF">APHIGO_LOCUS8335</name>
</gene>